<dbReference type="InterPro" id="IPR014756">
    <property type="entry name" value="Ig_E-set"/>
</dbReference>
<feature type="compositionally biased region" description="Basic and acidic residues" evidence="4">
    <location>
        <begin position="788"/>
        <end position="800"/>
    </location>
</feature>
<dbReference type="PANTHER" id="PTHR32343:SF8">
    <property type="entry name" value="RNA RECOGNITION MOTIF (RRM)-CONTAINING PROTEIN"/>
    <property type="match status" value="1"/>
</dbReference>
<dbReference type="GO" id="GO:0003723">
    <property type="term" value="F:RNA binding"/>
    <property type="evidence" value="ECO:0007669"/>
    <property type="project" value="UniProtKB-UniRule"/>
</dbReference>
<feature type="domain" description="RRM" evidence="5">
    <location>
        <begin position="339"/>
        <end position="410"/>
    </location>
</feature>
<feature type="region of interest" description="Disordered" evidence="4">
    <location>
        <begin position="887"/>
        <end position="915"/>
    </location>
</feature>
<dbReference type="InterPro" id="IPR035979">
    <property type="entry name" value="RBD_domain_sf"/>
</dbReference>
<feature type="compositionally biased region" description="Basic and acidic residues" evidence="4">
    <location>
        <begin position="807"/>
        <end position="816"/>
    </location>
</feature>
<dbReference type="CDD" id="cd00590">
    <property type="entry name" value="RRM_SF"/>
    <property type="match status" value="1"/>
</dbReference>
<feature type="compositionally biased region" description="Basic and acidic residues" evidence="4">
    <location>
        <begin position="706"/>
        <end position="717"/>
    </location>
</feature>
<dbReference type="PROSITE" id="PS50194">
    <property type="entry name" value="FILAMIN_REPEAT"/>
    <property type="match status" value="1"/>
</dbReference>
<dbReference type="InterPro" id="IPR001298">
    <property type="entry name" value="Filamin/ABP280_rpt"/>
</dbReference>
<evidence type="ECO:0000313" key="8">
    <source>
        <dbReference type="Proteomes" id="UP000824469"/>
    </source>
</evidence>
<feature type="compositionally biased region" description="Basic and acidic residues" evidence="4">
    <location>
        <begin position="823"/>
        <end position="836"/>
    </location>
</feature>
<protein>
    <submittedName>
        <fullName evidence="7">Uncharacterized protein</fullName>
    </submittedName>
</protein>
<gene>
    <name evidence="7" type="ORF">KI387_020007</name>
</gene>
<dbReference type="AlphaFoldDB" id="A0AA38GAD3"/>
<name>A0AA38GAD3_TAXCH</name>
<feature type="region of interest" description="Disordered" evidence="4">
    <location>
        <begin position="489"/>
        <end position="648"/>
    </location>
</feature>
<comment type="caution">
    <text evidence="7">The sequence shown here is derived from an EMBL/GenBank/DDBJ whole genome shotgun (WGS) entry which is preliminary data.</text>
</comment>
<feature type="domain" description="C3H1-type" evidence="6">
    <location>
        <begin position="241"/>
        <end position="262"/>
    </location>
</feature>
<evidence type="ECO:0000256" key="4">
    <source>
        <dbReference type="SAM" id="MobiDB-lite"/>
    </source>
</evidence>
<dbReference type="InterPro" id="IPR017868">
    <property type="entry name" value="Filamin/ABP280_repeat-like"/>
</dbReference>
<sequence>MAERGAIVARPIWVKQAEEARLKDEEQKAAAARAAFDATFKDVSKFGNKEVDLSDSENDETDGVATKPIGPIDPSKCVAAGTGIGGGAACTAVSFVVVTKDSDGTKMHHGGAQIRVKIKPDPGVGGSEQDAVVKDNGDGTYAVTYVVGKRGNYMVHVDCNGRPIMGSPFPVFFSTGSLVNVSLFNASGNTLNSSFPNQSMPNYPVTTSGLFSGMLGMISGILPSASGGAVLPGLGASFGEVCRVYLNGRCERNDCKFNHPPYNQLIAALAAGSTMGGLSQMPMAPSAAAMAAAQTIVAAQALQAHAAQAQAQAQAQSAAESTGGSPSQKGQDYGDVISRTVEVSNLGPLLTSEQLRELFRYCGTVTHCEIVDSKQLAYVEYSKPEEARAALALNKMEVSGRALDVEMAKSLHLKKPTLVAVTTTNSVQHPPLPLMMQQAVAMQQLQFQQALVMQQSMASQQAASRAASMKSATEMASARAAEISKRLKVDGDGIDDKTTNPKSSSPIRSCAKSRSRSRSPIRYRRDQHSRSRSPMIGYQRDRHSRLPLRPHHRDRNISSEQNYHYRGGRDNYQKYHGRQEWGRPRNPFSGNVWSRSQSKTQMLPRTRSISPRYYKEKKSSPKLPKEEHKSAHRSRLSRSLSKEPRQYVKENEDISKQLRLYSRKPETEVKMCMAKPTDLHQDLVVREDKLIKDLIKSESCKKTLTKPEEGMREDNAKYRAGRKKSRLEDNDNCTNNARVCTKSDDMLKYRKSAYDSEEDTKEKKRHTNGSMMDDDGDMTKRKLHGKEKRYVDVSELDEKKLQKREKKAPDDNEVSKIKKHQRKGNEIEPELHDASKQYKKHNKNEEVENRNKKMRTNQHSQTAASDSSEDSLLEDGMEMTCVLKTALQEESIEKDGEGDKIEGDEIHVEEDEYTNLEDPKWSRQLVDANAQHNSSRRVVEGGSV</sequence>
<dbReference type="InterPro" id="IPR013783">
    <property type="entry name" value="Ig-like_fold"/>
</dbReference>
<dbReference type="PROSITE" id="PS50102">
    <property type="entry name" value="RRM"/>
    <property type="match status" value="1"/>
</dbReference>
<dbReference type="GO" id="GO:0008270">
    <property type="term" value="F:zinc ion binding"/>
    <property type="evidence" value="ECO:0007669"/>
    <property type="project" value="UniProtKB-KW"/>
</dbReference>
<proteinExistence type="predicted"/>
<feature type="region of interest" description="Disordered" evidence="4">
    <location>
        <begin position="752"/>
        <end position="872"/>
    </location>
</feature>
<feature type="compositionally biased region" description="Basic residues" evidence="4">
    <location>
        <begin position="511"/>
        <end position="522"/>
    </location>
</feature>
<organism evidence="7 8">
    <name type="scientific">Taxus chinensis</name>
    <name type="common">Chinese yew</name>
    <name type="synonym">Taxus wallichiana var. chinensis</name>
    <dbReference type="NCBI Taxonomy" id="29808"/>
    <lineage>
        <taxon>Eukaryota</taxon>
        <taxon>Viridiplantae</taxon>
        <taxon>Streptophyta</taxon>
        <taxon>Embryophyta</taxon>
        <taxon>Tracheophyta</taxon>
        <taxon>Spermatophyta</taxon>
        <taxon>Pinopsida</taxon>
        <taxon>Pinidae</taxon>
        <taxon>Conifers II</taxon>
        <taxon>Cupressales</taxon>
        <taxon>Taxaceae</taxon>
        <taxon>Taxus</taxon>
    </lineage>
</organism>
<keyword evidence="3" id="KW-0862">Zinc</keyword>
<feature type="compositionally biased region" description="Basic residues" evidence="4">
    <location>
        <begin position="542"/>
        <end position="554"/>
    </location>
</feature>
<evidence type="ECO:0000256" key="1">
    <source>
        <dbReference type="PROSITE-ProRule" id="PRU00087"/>
    </source>
</evidence>
<dbReference type="EMBL" id="JAHRHJ020000004">
    <property type="protein sequence ID" value="KAH9318238.1"/>
    <property type="molecule type" value="Genomic_DNA"/>
</dbReference>
<dbReference type="InterPro" id="IPR000504">
    <property type="entry name" value="RRM_dom"/>
</dbReference>
<feature type="zinc finger region" description="C3H1-type" evidence="3">
    <location>
        <begin position="241"/>
        <end position="262"/>
    </location>
</feature>
<dbReference type="InterPro" id="IPR012677">
    <property type="entry name" value="Nucleotide-bd_a/b_plait_sf"/>
</dbReference>
<keyword evidence="8" id="KW-1185">Reference proteome</keyword>
<feature type="compositionally biased region" description="Basic and acidic residues" evidence="4">
    <location>
        <begin position="567"/>
        <end position="583"/>
    </location>
</feature>
<dbReference type="InterPro" id="IPR000571">
    <property type="entry name" value="Znf_CCCH"/>
</dbReference>
<dbReference type="Gene3D" id="3.30.70.330">
    <property type="match status" value="1"/>
</dbReference>
<dbReference type="Pfam" id="PF00076">
    <property type="entry name" value="RRM_1"/>
    <property type="match status" value="1"/>
</dbReference>
<evidence type="ECO:0000256" key="3">
    <source>
        <dbReference type="PROSITE-ProRule" id="PRU00723"/>
    </source>
</evidence>
<reference evidence="7 8" key="1">
    <citation type="journal article" date="2021" name="Nat. Plants">
        <title>The Taxus genome provides insights into paclitaxel biosynthesis.</title>
        <authorList>
            <person name="Xiong X."/>
            <person name="Gou J."/>
            <person name="Liao Q."/>
            <person name="Li Y."/>
            <person name="Zhou Q."/>
            <person name="Bi G."/>
            <person name="Li C."/>
            <person name="Du R."/>
            <person name="Wang X."/>
            <person name="Sun T."/>
            <person name="Guo L."/>
            <person name="Liang H."/>
            <person name="Lu P."/>
            <person name="Wu Y."/>
            <person name="Zhang Z."/>
            <person name="Ro D.K."/>
            <person name="Shang Y."/>
            <person name="Huang S."/>
            <person name="Yan J."/>
        </authorList>
    </citation>
    <scope>NUCLEOTIDE SEQUENCE [LARGE SCALE GENOMIC DNA]</scope>
    <source>
        <strain evidence="7">Ta-2019</strain>
    </source>
</reference>
<dbReference type="SMART" id="SM00557">
    <property type="entry name" value="IG_FLMN"/>
    <property type="match status" value="1"/>
</dbReference>
<dbReference type="Pfam" id="PF22628">
    <property type="entry name" value="zf-CCCH_10"/>
    <property type="match status" value="1"/>
</dbReference>
<feature type="compositionally biased region" description="Polar residues" evidence="4">
    <location>
        <begin position="588"/>
        <end position="609"/>
    </location>
</feature>
<feature type="region of interest" description="Disordered" evidence="4">
    <location>
        <begin position="706"/>
        <end position="738"/>
    </location>
</feature>
<feature type="compositionally biased region" description="Basic and acidic residues" evidence="4">
    <location>
        <begin position="489"/>
        <end position="499"/>
    </location>
</feature>
<accession>A0AA38GAD3</accession>
<dbReference type="OMA" id="NLIITCK"/>
<dbReference type="Pfam" id="PF00630">
    <property type="entry name" value="Filamin"/>
    <property type="match status" value="1"/>
</dbReference>
<feature type="compositionally biased region" description="Basic and acidic residues" evidence="4">
    <location>
        <begin position="613"/>
        <end position="629"/>
    </location>
</feature>
<dbReference type="SMART" id="SM00360">
    <property type="entry name" value="RRM"/>
    <property type="match status" value="1"/>
</dbReference>
<feature type="repeat" description="Filamin" evidence="1">
    <location>
        <begin position="69"/>
        <end position="173"/>
    </location>
</feature>
<evidence type="ECO:0000259" key="5">
    <source>
        <dbReference type="PROSITE" id="PS50102"/>
    </source>
</evidence>
<dbReference type="Gene3D" id="2.60.40.10">
    <property type="entry name" value="Immunoglobulins"/>
    <property type="match status" value="1"/>
</dbReference>
<dbReference type="SUPFAM" id="SSF81296">
    <property type="entry name" value="E set domains"/>
    <property type="match status" value="1"/>
</dbReference>
<evidence type="ECO:0000313" key="7">
    <source>
        <dbReference type="EMBL" id="KAH9318238.1"/>
    </source>
</evidence>
<keyword evidence="2" id="KW-0694">RNA-binding</keyword>
<dbReference type="SUPFAM" id="SSF54928">
    <property type="entry name" value="RNA-binding domain, RBD"/>
    <property type="match status" value="1"/>
</dbReference>
<evidence type="ECO:0000259" key="6">
    <source>
        <dbReference type="PROSITE" id="PS50103"/>
    </source>
</evidence>
<dbReference type="PROSITE" id="PS50103">
    <property type="entry name" value="ZF_C3H1"/>
    <property type="match status" value="1"/>
</dbReference>
<evidence type="ECO:0000256" key="2">
    <source>
        <dbReference type="PROSITE-ProRule" id="PRU00176"/>
    </source>
</evidence>
<keyword evidence="3" id="KW-0863">Zinc-finger</keyword>
<feature type="compositionally biased region" description="Basic and acidic residues" evidence="4">
    <location>
        <begin position="891"/>
        <end position="906"/>
    </location>
</feature>
<keyword evidence="3" id="KW-0479">Metal-binding</keyword>
<dbReference type="InterPro" id="IPR054429">
    <property type="entry name" value="Znf-CCCH_Muscleblind-like"/>
</dbReference>
<dbReference type="Proteomes" id="UP000824469">
    <property type="component" value="Unassembled WGS sequence"/>
</dbReference>
<dbReference type="PANTHER" id="PTHR32343">
    <property type="entry name" value="SERINE/ARGININE-RICH SPLICING FACTOR"/>
    <property type="match status" value="1"/>
</dbReference>